<feature type="region of interest" description="Disordered" evidence="1">
    <location>
        <begin position="100"/>
        <end position="141"/>
    </location>
</feature>
<dbReference type="WBParaSite" id="TREG1_86980.1">
    <property type="protein sequence ID" value="TREG1_86980.1"/>
    <property type="gene ID" value="TREG1_86980"/>
</dbReference>
<sequence length="1844" mass="209036">MLTTALNFLSDKRKRFHRSDTMPIFTNDTSSFKLNSDNQLVENDELSVKDKDCNNEEQQEVGIVSARGYKKSNVHHQNQVTLGKSVCYQGGLLLSTKSCAAGRQSGNDDNDDCDDDEDEEDDDDDGHCDNDDYNTNSAKLPTFSSNEKYNLGRIKMLNKQHHSVNNLDKYKFLDLETNLQRHQKNLSNSPPRENIPYGHLSHGYSLSNVQVTSNQTGSETSVFSSANLLKKGFGGENSTLKGGKIHNIRFIRPPVELNESQPLISGDLDNEQMSYTSSKTNSSGKSKVAKMRARAAARAAKGKLKRSKSSAYMSRQFRNPPLEDSSIRGRSSSTHRKSNNNNLQENQSLQNSTENKSRSGLVRGWIDKNASTKLDSSLQSNIQTGNLSEIVDISEGFDQLINKANTYKFQIINALEHSKSLTESKEISNELQTDQKTSCLTDNQYAPKILSSRQVIASTNSTVKPNRYSVVRKLRRNNSSITCSSEQISTLHEDQSIVSTNSTAGDLLLPSKNYKTDKFTFEEKDENAKNLIVKLFTIIKYDDFDQFIKLLDHYQRLSEPSLRQVQKATNEFGLSALDSAHLTSSLPLISCLLVCGFLPGPVLQPILNSSTKSYSHKIDTMGRYLENLLEEKEIQLTKYKVETKNAILRANHLSKIEMQKDFSSSIQLNQQCEQFNNSNNTIAFAEVAMREKELQAMLEEYDYLSKLIDNYSKYPRYTKPPSKVNIFLNSSNSILIRITPPKNDRFTEISLQNSTGKATSDDDNNNNDNNPLGDTRSEYEINFDQSSCDSTDDNNNDNNDDINLIQDSINEGRKINDVNKIHSNNFILRYCIEWSTCPKFSNSQVYSYLVQPPIRINRPHSQAINKVNQSTSLRVGFYCINNLPENKMIFIRVFAFSIRGWSQPCYAYPKGLVLSSWITNKICDLYRTTIQRDNSLSLSYTKYVGGTLDEEISTVKNHLCQQLSSWAHNYPVNSNVNCNTANPAAAATTITTAVATVPSSSSSTTTTTTTTGVPVNISEETTSKRTKSPMLQRKRSFRFPFSNKGLKFIRQTKSGVYLAVLYHTPTISSNITSSNESEKFKYKSKIVLADDYIPILNISREDQTNESVLNSDFNWLSRIVSDSFYDMDIQFLYEDIPNTSLPTNLQLRVRLLETLQRLKLLLGTSNLGSIYPEIIRVQTIDTCLTNYLKQPKHETLDNCENASTPKVSTETNDSTTTSTSYESSIKPTASFLFVLIKQINNPSEIVLTGNLRWCYLDKFLRQNKIKLNKFFQTHSNILFSNYSIKTNMTKNILLPTLYPHLLTTRNNQVYISPECQLIANLDILLGYSELHKHLLEPGLYVVHVQMKAHLDQQAAILVSNTPSVIHMLPAEKIRSRSHVSYSEWYSLCRLVEKTDEKTEENFFNFKNSDKRFIIQLIKAIFKLANRLCYDINDMKMFRIFLPEIIRISPVHAFILLFPSIDQVCVPPTLNTPPPPTCSWIPMTYFERNLGLNYDPLFHNKIQHLISLLELIIPLSQFAQRQCLTESNLSQLSERTQSLQSIQTNLENMFQTRRWLSETISVGRDRKKLFHFHINLEQILNEYHSILKTTLIKLNLDSLTDETIEFNKASRIAEPATALMITDKTKLIRSSSVHSDLADTLPTSERVDINNLPSSPAEPKYKVSNAVIQVYADYPTGLTSGVSVRLLINMRTTVKEVIEIVVKQLLETAERKYNKASDNSELSSALSSFEMLRNNTESNLENHLYCLTVSVGQLERCLPNTVRLLLLRRPWRFGKLTIRLVNNLSESISQQKLPSSSSQEPTSPSSELTNFPSAVDKSISPLVRVTYVEPNLKQASITSPPEVLH</sequence>
<dbReference type="GO" id="GO:0007165">
    <property type="term" value="P:signal transduction"/>
    <property type="evidence" value="ECO:0007669"/>
    <property type="project" value="InterPro"/>
</dbReference>
<feature type="compositionally biased region" description="Low complexity" evidence="1">
    <location>
        <begin position="1208"/>
        <end position="1220"/>
    </location>
</feature>
<keyword evidence="3" id="KW-1185">Reference proteome</keyword>
<feature type="compositionally biased region" description="Basic residues" evidence="1">
    <location>
        <begin position="287"/>
        <end position="308"/>
    </location>
</feature>
<evidence type="ECO:0000256" key="1">
    <source>
        <dbReference type="SAM" id="MobiDB-lite"/>
    </source>
</evidence>
<feature type="region of interest" description="Disordered" evidence="1">
    <location>
        <begin position="753"/>
        <end position="777"/>
    </location>
</feature>
<feature type="compositionally biased region" description="Acidic residues" evidence="1">
    <location>
        <begin position="108"/>
        <end position="126"/>
    </location>
</feature>
<feature type="region of interest" description="Disordered" evidence="1">
    <location>
        <begin position="1199"/>
        <end position="1220"/>
    </location>
</feature>
<name>A0AA85KC91_TRIRE</name>
<organism evidence="3 4">
    <name type="scientific">Trichobilharzia regenti</name>
    <name type="common">Nasal bird schistosome</name>
    <dbReference type="NCBI Taxonomy" id="157069"/>
    <lineage>
        <taxon>Eukaryota</taxon>
        <taxon>Metazoa</taxon>
        <taxon>Spiralia</taxon>
        <taxon>Lophotrochozoa</taxon>
        <taxon>Platyhelminthes</taxon>
        <taxon>Trematoda</taxon>
        <taxon>Digenea</taxon>
        <taxon>Strigeidida</taxon>
        <taxon>Schistosomatoidea</taxon>
        <taxon>Schistosomatidae</taxon>
        <taxon>Trichobilharzia</taxon>
    </lineage>
</organism>
<evidence type="ECO:0000313" key="3">
    <source>
        <dbReference type="Proteomes" id="UP000050795"/>
    </source>
</evidence>
<dbReference type="Proteomes" id="UP000050795">
    <property type="component" value="Unassembled WGS sequence"/>
</dbReference>
<reference evidence="3" key="1">
    <citation type="submission" date="2022-06" db="EMBL/GenBank/DDBJ databases">
        <authorList>
            <person name="Berger JAMES D."/>
            <person name="Berger JAMES D."/>
        </authorList>
    </citation>
    <scope>NUCLEOTIDE SEQUENCE [LARGE SCALE GENOMIC DNA]</scope>
</reference>
<feature type="compositionally biased region" description="Low complexity" evidence="1">
    <location>
        <begin position="1789"/>
        <end position="1808"/>
    </location>
</feature>
<feature type="domain" description="Ras-associating" evidence="2">
    <location>
        <begin position="1663"/>
        <end position="1782"/>
    </location>
</feature>
<dbReference type="InterPro" id="IPR000159">
    <property type="entry name" value="RA_dom"/>
</dbReference>
<evidence type="ECO:0000313" key="4">
    <source>
        <dbReference type="WBParaSite" id="TREG1_86980.1"/>
    </source>
</evidence>
<protein>
    <recommendedName>
        <fullName evidence="2">Ras-associating domain-containing protein</fullName>
    </recommendedName>
</protein>
<feature type="region of interest" description="Disordered" evidence="1">
    <location>
        <begin position="261"/>
        <end position="361"/>
    </location>
</feature>
<evidence type="ECO:0000313" key="5">
    <source>
        <dbReference type="WBParaSite" id="TREG1_86980.2"/>
    </source>
</evidence>
<reference evidence="4 5" key="2">
    <citation type="submission" date="2023-11" db="UniProtKB">
        <authorList>
            <consortium name="WormBaseParasite"/>
        </authorList>
    </citation>
    <scope>IDENTIFICATION</scope>
</reference>
<feature type="compositionally biased region" description="Low complexity" evidence="1">
    <location>
        <begin position="339"/>
        <end position="352"/>
    </location>
</feature>
<dbReference type="WBParaSite" id="TREG1_86980.2">
    <property type="protein sequence ID" value="TREG1_86980.2"/>
    <property type="gene ID" value="TREG1_86980"/>
</dbReference>
<accession>A0AA85KC91</accession>
<feature type="compositionally biased region" description="Low complexity" evidence="1">
    <location>
        <begin position="274"/>
        <end position="286"/>
    </location>
</feature>
<evidence type="ECO:0000259" key="2">
    <source>
        <dbReference type="PROSITE" id="PS50200"/>
    </source>
</evidence>
<proteinExistence type="predicted"/>
<feature type="region of interest" description="Disordered" evidence="1">
    <location>
        <begin position="1789"/>
        <end position="1811"/>
    </location>
</feature>
<dbReference type="PROSITE" id="PS50200">
    <property type="entry name" value="RA"/>
    <property type="match status" value="1"/>
</dbReference>